<sequence length="718" mass="80599">MLEWTSRSIQTLALMSLLTFPRFLSFSFSPNTLSFGRPRSRFPLAASKGAESSAIDDSVAVLWFKHDLRIDDHPGLVAAASRHRTVIPLYVFDRRILSRFSDEMLELVLVAMEDLRESLKDQGSNLMIRFGSAEKTIREIVKEVKATTIFAEEEVEHELRKMIDTVQETLATAPLLERSPEVVMWHTPFYDIKDLKYLPPLHHDFKKLQLPITSPLGPPRLPSVEIGLDWGPVPSLADLKQFVNGNPSKSKEDWTSIKETIAEKMLLNDQIDQAEPPNTLIGGMESLKSRGSNRINLNHEQTQRKRLQKSVFVTSNGNLVGGGTNAVLNALAAYLRYLEGTGRDDWQEVHEKLRNAESRDGASFGILFGSALFLGIISRRRVYHEAIKYEKERNAGFLSPFGYSAATIAAAADAVCTMEWYWLMALKSQISDEGPFSIRIWRWNGYLIQYTVVGHEGPAVLLVHGFGAFFEHYRDNIHPVADSGKRVWAITLLGFGKSEKPNVFYSELMWAELLRDFIIQVVGEPVHLVGNSIGGYFISIVAGLWPALAKSVILINSAGNVIPEYSSVPSSKERRTSGAAWLGARLLLPFLRLRLPSIVKNCYPAKMARADDWLLNEMLRSSYDPGVLVVLESIFSFNLSIPLNYLLKGFNEKVLFIQGVKDPISDSESKLAMLREHFAGIAIKELSAGHCPHDELPEEVNYIICDWIATIESKLLLV</sequence>
<keyword evidence="4" id="KW-1185">Reference proteome</keyword>
<dbReference type="InterPro" id="IPR006050">
    <property type="entry name" value="DNA_photolyase_N"/>
</dbReference>
<organism evidence="3 4">
    <name type="scientific">Vitis vinifera</name>
    <name type="common">Grape</name>
    <dbReference type="NCBI Taxonomy" id="29760"/>
    <lineage>
        <taxon>Eukaryota</taxon>
        <taxon>Viridiplantae</taxon>
        <taxon>Streptophyta</taxon>
        <taxon>Embryophyta</taxon>
        <taxon>Tracheophyta</taxon>
        <taxon>Spermatophyta</taxon>
        <taxon>Magnoliopsida</taxon>
        <taxon>eudicotyledons</taxon>
        <taxon>Gunneridae</taxon>
        <taxon>Pentapetalae</taxon>
        <taxon>rosids</taxon>
        <taxon>Vitales</taxon>
        <taxon>Vitaceae</taxon>
        <taxon>Viteae</taxon>
        <taxon>Vitis</taxon>
    </lineage>
</organism>
<dbReference type="InterPro" id="IPR014729">
    <property type="entry name" value="Rossmann-like_a/b/a_fold"/>
</dbReference>
<dbReference type="PANTHER" id="PTHR47832">
    <property type="entry name" value="DNA PHOTOLYASE"/>
    <property type="match status" value="1"/>
</dbReference>
<keyword evidence="1" id="KW-0732">Signal</keyword>
<evidence type="ECO:0000313" key="4">
    <source>
        <dbReference type="Proteomes" id="UP001227230"/>
    </source>
</evidence>
<reference evidence="3 4" key="1">
    <citation type="journal article" date="2023" name="Hortic Res">
        <title>The complete reference genome for grapevine (Vitis vinifera L.) genetics and breeding.</title>
        <authorList>
            <person name="Shi X."/>
            <person name="Cao S."/>
            <person name="Wang X."/>
            <person name="Huang S."/>
            <person name="Wang Y."/>
            <person name="Liu Z."/>
            <person name="Liu W."/>
            <person name="Leng X."/>
            <person name="Peng Y."/>
            <person name="Wang N."/>
            <person name="Wang Y."/>
            <person name="Ma Z."/>
            <person name="Xu X."/>
            <person name="Zhang F."/>
            <person name="Xue H."/>
            <person name="Zhong H."/>
            <person name="Wang Y."/>
            <person name="Zhang K."/>
            <person name="Velt A."/>
            <person name="Avia K."/>
            <person name="Holtgrawe D."/>
            <person name="Grimplet J."/>
            <person name="Matus J.T."/>
            <person name="Ware D."/>
            <person name="Wu X."/>
            <person name="Wang H."/>
            <person name="Liu C."/>
            <person name="Fang Y."/>
            <person name="Rustenholz C."/>
            <person name="Cheng Z."/>
            <person name="Xiao H."/>
            <person name="Zhou Y."/>
        </authorList>
    </citation>
    <scope>NUCLEOTIDE SEQUENCE [LARGE SCALE GENOMIC DNA]</scope>
    <source>
        <strain evidence="4">cv. Pinot noir / PN40024</strain>
        <tissue evidence="3">Leaf</tissue>
    </source>
</reference>
<dbReference type="PROSITE" id="PS51645">
    <property type="entry name" value="PHR_CRY_ALPHA_BETA"/>
    <property type="match status" value="1"/>
</dbReference>
<feature type="domain" description="Photolyase/cryptochrome alpha/beta" evidence="2">
    <location>
        <begin position="58"/>
        <end position="190"/>
    </location>
</feature>
<dbReference type="Pfam" id="PF00875">
    <property type="entry name" value="DNA_photolyase"/>
    <property type="match status" value="1"/>
</dbReference>
<name>A0ABY9DJS6_VITVI</name>
<dbReference type="Pfam" id="PF12697">
    <property type="entry name" value="Abhydrolase_6"/>
    <property type="match status" value="1"/>
</dbReference>
<dbReference type="InterPro" id="IPR036155">
    <property type="entry name" value="Crypto/Photolyase_N_sf"/>
</dbReference>
<proteinExistence type="predicted"/>
<dbReference type="SUPFAM" id="SSF53474">
    <property type="entry name" value="alpha/beta-Hydrolases"/>
    <property type="match status" value="1"/>
</dbReference>
<dbReference type="EMBL" id="CP126663">
    <property type="protein sequence ID" value="WKA06929.1"/>
    <property type="molecule type" value="Genomic_DNA"/>
</dbReference>
<dbReference type="InterPro" id="IPR000073">
    <property type="entry name" value="AB_hydrolase_1"/>
</dbReference>
<evidence type="ECO:0000313" key="3">
    <source>
        <dbReference type="EMBL" id="WKA06929.1"/>
    </source>
</evidence>
<evidence type="ECO:0000259" key="2">
    <source>
        <dbReference type="PROSITE" id="PS51645"/>
    </source>
</evidence>
<dbReference type="PANTHER" id="PTHR47832:SF1">
    <property type="entry name" value="DNA PHOTOLYASE"/>
    <property type="match status" value="1"/>
</dbReference>
<dbReference type="Gene3D" id="3.40.50.620">
    <property type="entry name" value="HUPs"/>
    <property type="match status" value="1"/>
</dbReference>
<dbReference type="InterPro" id="IPR029058">
    <property type="entry name" value="AB_hydrolase_fold"/>
</dbReference>
<dbReference type="SUPFAM" id="SSF52425">
    <property type="entry name" value="Cryptochrome/photolyase, N-terminal domain"/>
    <property type="match status" value="1"/>
</dbReference>
<dbReference type="Gene3D" id="3.40.50.1820">
    <property type="entry name" value="alpha/beta hydrolase"/>
    <property type="match status" value="1"/>
</dbReference>
<evidence type="ECO:0000256" key="1">
    <source>
        <dbReference type="SAM" id="SignalP"/>
    </source>
</evidence>
<gene>
    <name evidence="3" type="ORF">VitviT2T_024806</name>
</gene>
<protein>
    <recommendedName>
        <fullName evidence="2">Photolyase/cryptochrome alpha/beta domain-containing protein</fullName>
    </recommendedName>
</protein>
<dbReference type="Proteomes" id="UP001227230">
    <property type="component" value="Chromosome 16"/>
</dbReference>
<accession>A0ABY9DJS6</accession>
<feature type="chain" id="PRO_5046487830" description="Photolyase/cryptochrome alpha/beta domain-containing protein" evidence="1">
    <location>
        <begin position="26"/>
        <end position="718"/>
    </location>
</feature>
<feature type="signal peptide" evidence="1">
    <location>
        <begin position="1"/>
        <end position="25"/>
    </location>
</feature>